<dbReference type="Proteomes" id="UP001642484">
    <property type="component" value="Unassembled WGS sequence"/>
</dbReference>
<name>A0ABP0RNQ1_9DINO</name>
<protein>
    <recommendedName>
        <fullName evidence="4">Reverse transcriptase Ty1/copia-type domain-containing protein</fullName>
    </recommendedName>
</protein>
<dbReference type="EMBL" id="CAXAMN010026331">
    <property type="protein sequence ID" value="CAK9102252.1"/>
    <property type="molecule type" value="Genomic_DNA"/>
</dbReference>
<sequence length="293" mass="31971">SSAPSVASHPTGYRRASQKQPPVAPAGMGADSSERFEPESPPIPDGPPLDPDNDVDMNDYSPSMAPANDPDDPMEIDLATSFRFVRDEPIEMQTACVFTGETTQELLKLGASSLADHTHANFISPMYLPKIGMPTRYSKFRLGGRDVFLARPEQVFTEDRKVTLDVDKTVLAREVELGSMEKVSFGTILDKKEADAFCKKYDVKPISCRWVVTEKEINNLPDVRCRMVVQQVATGNGVASTLGYSSNTPSGEAVRSILILAASNGWRIGTLDVSTAFMNSDLPPGMKVIVRMP</sequence>
<feature type="non-terminal residue" evidence="2">
    <location>
        <position position="1"/>
    </location>
</feature>
<accession>A0ABP0RNQ1</accession>
<feature type="non-terminal residue" evidence="2">
    <location>
        <position position="293"/>
    </location>
</feature>
<evidence type="ECO:0008006" key="4">
    <source>
        <dbReference type="Google" id="ProtNLM"/>
    </source>
</evidence>
<evidence type="ECO:0000313" key="2">
    <source>
        <dbReference type="EMBL" id="CAK9102252.1"/>
    </source>
</evidence>
<reference evidence="2 3" key="1">
    <citation type="submission" date="2024-02" db="EMBL/GenBank/DDBJ databases">
        <authorList>
            <person name="Chen Y."/>
            <person name="Shah S."/>
            <person name="Dougan E. K."/>
            <person name="Thang M."/>
            <person name="Chan C."/>
        </authorList>
    </citation>
    <scope>NUCLEOTIDE SEQUENCE [LARGE SCALE GENOMIC DNA]</scope>
</reference>
<proteinExistence type="predicted"/>
<evidence type="ECO:0000256" key="1">
    <source>
        <dbReference type="SAM" id="MobiDB-lite"/>
    </source>
</evidence>
<comment type="caution">
    <text evidence="2">The sequence shown here is derived from an EMBL/GenBank/DDBJ whole genome shotgun (WGS) entry which is preliminary data.</text>
</comment>
<gene>
    <name evidence="2" type="ORF">CCMP2556_LOCUS48130</name>
</gene>
<feature type="region of interest" description="Disordered" evidence="1">
    <location>
        <begin position="1"/>
        <end position="74"/>
    </location>
</feature>
<organism evidence="2 3">
    <name type="scientific">Durusdinium trenchii</name>
    <dbReference type="NCBI Taxonomy" id="1381693"/>
    <lineage>
        <taxon>Eukaryota</taxon>
        <taxon>Sar</taxon>
        <taxon>Alveolata</taxon>
        <taxon>Dinophyceae</taxon>
        <taxon>Suessiales</taxon>
        <taxon>Symbiodiniaceae</taxon>
        <taxon>Durusdinium</taxon>
    </lineage>
</organism>
<evidence type="ECO:0000313" key="3">
    <source>
        <dbReference type="Proteomes" id="UP001642484"/>
    </source>
</evidence>
<keyword evidence="3" id="KW-1185">Reference proteome</keyword>
<feature type="compositionally biased region" description="Pro residues" evidence="1">
    <location>
        <begin position="39"/>
        <end position="50"/>
    </location>
</feature>